<organism evidence="2">
    <name type="scientific">uncultured Poseidoniia archaeon</name>
    <dbReference type="NCBI Taxonomy" id="1697135"/>
    <lineage>
        <taxon>Archaea</taxon>
        <taxon>Methanobacteriati</taxon>
        <taxon>Thermoplasmatota</taxon>
        <taxon>Candidatus Poseidoniia</taxon>
        <taxon>environmental samples</taxon>
    </lineage>
</organism>
<evidence type="ECO:0000313" key="2">
    <source>
        <dbReference type="EMBL" id="ANV79638.1"/>
    </source>
</evidence>
<dbReference type="InterPro" id="IPR038726">
    <property type="entry name" value="PDDEXK_AddAB-type"/>
</dbReference>
<sequence>MPFGKPPLGGPLGKSRSRISASGLTTFLRCKTQWFLSSKLGLSGPLNTSQVLGIVIEDCFCEILMKRPKSINSFEELKLWANSFVEEYSIKAMDRGEELWLQGIWHKEGASWDDVELESIKYRISCGLELFLEEVENCYNAGGGPYLESFRKGDFVFEINSPAWGEEPIFPIPDKVNNFAIRKWSIEKNIEWQEENSPVSWCEAWEIARPWVKDPRVHQPQRLFHPEGWAAGELDLVLRWDGRIRIIDIKSGNPESKFAVSLIHQLRFYSWLWRETHDGEVIDGMEGWYLDGAHRVTYDAPTLEEYDSMSAEFKQVHSEMQSMGEGPAVFPNAQQSECKGEQAGCHWCGVSRDDSGVWTNSDIVESITKKLEIEIKPPFEMLSEIPSRVTVKGKFTGSWGPLPNHFSEPVLGAMLSSGQKQITIEESEPGSFPTLHDCPNEEVVIIDALPGVWRGNSRLYVDSKTKILTLEESEEYFSSIGKEASNAITRVGLLRTRANAEGFVLSIRKRNGIRLDGKPWTMLNMYIWDGHNVVEVVAFGSSINSQMESITKGQKVGLIGAEIGWRAGLPQLRIDSRNTRITVKN</sequence>
<protein>
    <recommendedName>
        <fullName evidence="1">PD-(D/E)XK endonuclease-like domain-containing protein</fullName>
    </recommendedName>
</protein>
<evidence type="ECO:0000259" key="1">
    <source>
        <dbReference type="Pfam" id="PF12705"/>
    </source>
</evidence>
<reference evidence="2" key="2">
    <citation type="journal article" date="2015" name="ISME J.">
        <title>A new class of marine Euryarchaeota group II from the Mediterranean deep chlorophyll maximum.</title>
        <authorList>
            <person name="Martin-Cuadrado A.B."/>
            <person name="Garcia-Heredia I."/>
            <person name="Molto A.G."/>
            <person name="Lopez-Ubeda R."/>
            <person name="Kimes N."/>
            <person name="Lopez-Garcia P."/>
            <person name="Moreira D."/>
            <person name="Rodriguez-Valera F."/>
        </authorList>
    </citation>
    <scope>NUCLEOTIDE SEQUENCE</scope>
</reference>
<dbReference type="InterPro" id="IPR011604">
    <property type="entry name" value="PDDEXK-like_dom_sf"/>
</dbReference>
<proteinExistence type="predicted"/>
<reference evidence="2" key="1">
    <citation type="submission" date="2014-11" db="EMBL/GenBank/DDBJ databases">
        <authorList>
            <person name="Zhu J."/>
            <person name="Qi W."/>
            <person name="Song R."/>
        </authorList>
    </citation>
    <scope>NUCLEOTIDE SEQUENCE</scope>
</reference>
<feature type="domain" description="PD-(D/E)XK endonuclease-like" evidence="1">
    <location>
        <begin position="231"/>
        <end position="351"/>
    </location>
</feature>
<dbReference type="Pfam" id="PF12705">
    <property type="entry name" value="PDDEXK_1"/>
    <property type="match status" value="1"/>
</dbReference>
<dbReference type="AlphaFoldDB" id="A0A1B1TBI1"/>
<accession>A0A1B1TBI1</accession>
<name>A0A1B1TBI1_9ARCH</name>
<dbReference type="Gene3D" id="3.90.320.10">
    <property type="match status" value="1"/>
</dbReference>
<dbReference type="EMBL" id="KP211844">
    <property type="protein sequence ID" value="ANV79638.1"/>
    <property type="molecule type" value="Genomic_DNA"/>
</dbReference>